<name>A0A831NZD6_9GAMM</name>
<feature type="domain" description="Polysaccharide chain length determinant N-terminal" evidence="8">
    <location>
        <begin position="46"/>
        <end position="136"/>
    </location>
</feature>
<evidence type="ECO:0000256" key="5">
    <source>
        <dbReference type="ARBA" id="ARBA00023136"/>
    </source>
</evidence>
<evidence type="ECO:0000256" key="7">
    <source>
        <dbReference type="SAM" id="Phobius"/>
    </source>
</evidence>
<dbReference type="AlphaFoldDB" id="A0A831NZD6"/>
<dbReference type="EMBL" id="DRCV01000239">
    <property type="protein sequence ID" value="HDK38439.1"/>
    <property type="molecule type" value="Genomic_DNA"/>
</dbReference>
<evidence type="ECO:0000256" key="4">
    <source>
        <dbReference type="ARBA" id="ARBA00022989"/>
    </source>
</evidence>
<dbReference type="InterPro" id="IPR050445">
    <property type="entry name" value="Bact_polysacc_biosynth/exp"/>
</dbReference>
<evidence type="ECO:0000256" key="1">
    <source>
        <dbReference type="ARBA" id="ARBA00004651"/>
    </source>
</evidence>
<dbReference type="GO" id="GO:0005886">
    <property type="term" value="C:plasma membrane"/>
    <property type="evidence" value="ECO:0007669"/>
    <property type="project" value="UniProtKB-SubCell"/>
</dbReference>
<keyword evidence="2" id="KW-1003">Cell membrane</keyword>
<comment type="caution">
    <text evidence="9">The sequence shown here is derived from an EMBL/GenBank/DDBJ whole genome shotgun (WGS) entry which is preliminary data.</text>
</comment>
<sequence length="365" mass="41197">MEKYPVNQQPEGASHRQLTLAEQRSQMVAYDGNLARQLYEEDEGGVDLRDYWRIIMARKGTILLVTAIVVIAALINTSLKTPIYRATTIIQIDEQSEKVVKYEGVGESANLGYGFYQTQYELLKSKSLAQRVVDELGLESYADFFGKKKEKKSSFFSDLRNMVNEFFQGGEAKASADKAEKKTTPKVDSGASTSHLAGMVLGGLSISPISGSKLVRISYDSPDPKLAARIANAIARNFINTNLERRFEASSYAKLFLQERIKQVRADLEDSEAALAEYAKELEIINLDTRQSALMREIAQLEAKLVESQTQRFEYEASYREYNDPAMTGNQRVLESENINQYKQQLAALEAEYREKLQIYKPAFP</sequence>
<gene>
    <name evidence="9" type="ORF">ENG92_05430</name>
</gene>
<dbReference type="Pfam" id="PF02706">
    <property type="entry name" value="Wzz"/>
    <property type="match status" value="1"/>
</dbReference>
<keyword evidence="3 7" id="KW-0812">Transmembrane</keyword>
<accession>A0A831NZD6</accession>
<evidence type="ECO:0000256" key="3">
    <source>
        <dbReference type="ARBA" id="ARBA00022692"/>
    </source>
</evidence>
<evidence type="ECO:0000259" key="8">
    <source>
        <dbReference type="Pfam" id="PF02706"/>
    </source>
</evidence>
<keyword evidence="4 7" id="KW-1133">Transmembrane helix</keyword>
<reference evidence="9" key="1">
    <citation type="journal article" date="2020" name="mSystems">
        <title>Genome- and Community-Level Interaction Insights into Carbon Utilization and Element Cycling Functions of Hydrothermarchaeota in Hydrothermal Sediment.</title>
        <authorList>
            <person name="Zhou Z."/>
            <person name="Liu Y."/>
            <person name="Xu W."/>
            <person name="Pan J."/>
            <person name="Luo Z.H."/>
            <person name="Li M."/>
        </authorList>
    </citation>
    <scope>NUCLEOTIDE SEQUENCE [LARGE SCALE GENOMIC DNA]</scope>
    <source>
        <strain evidence="9">HyVt-26</strain>
    </source>
</reference>
<protein>
    <recommendedName>
        <fullName evidence="8">Polysaccharide chain length determinant N-terminal domain-containing protein</fullName>
    </recommendedName>
</protein>
<keyword evidence="5 7" id="KW-0472">Membrane</keyword>
<feature type="non-terminal residue" evidence="9">
    <location>
        <position position="365"/>
    </location>
</feature>
<proteinExistence type="predicted"/>
<dbReference type="Proteomes" id="UP000885822">
    <property type="component" value="Unassembled WGS sequence"/>
</dbReference>
<dbReference type="PANTHER" id="PTHR32309">
    <property type="entry name" value="TYROSINE-PROTEIN KINASE"/>
    <property type="match status" value="1"/>
</dbReference>
<feature type="transmembrane region" description="Helical" evidence="7">
    <location>
        <begin position="61"/>
        <end position="79"/>
    </location>
</feature>
<organism evidence="9">
    <name type="scientific">Thiolapillus brandeum</name>
    <dbReference type="NCBI Taxonomy" id="1076588"/>
    <lineage>
        <taxon>Bacteria</taxon>
        <taxon>Pseudomonadati</taxon>
        <taxon>Pseudomonadota</taxon>
        <taxon>Gammaproteobacteria</taxon>
        <taxon>Chromatiales</taxon>
        <taxon>Sedimenticolaceae</taxon>
        <taxon>Thiolapillus</taxon>
    </lineage>
</organism>
<evidence type="ECO:0000256" key="6">
    <source>
        <dbReference type="SAM" id="Coils"/>
    </source>
</evidence>
<evidence type="ECO:0000256" key="2">
    <source>
        <dbReference type="ARBA" id="ARBA00022475"/>
    </source>
</evidence>
<comment type="subcellular location">
    <subcellularLocation>
        <location evidence="1">Cell membrane</location>
        <topology evidence="1">Multi-pass membrane protein</topology>
    </subcellularLocation>
</comment>
<feature type="coiled-coil region" evidence="6">
    <location>
        <begin position="254"/>
        <end position="359"/>
    </location>
</feature>
<keyword evidence="6" id="KW-0175">Coiled coil</keyword>
<dbReference type="GO" id="GO:0004713">
    <property type="term" value="F:protein tyrosine kinase activity"/>
    <property type="evidence" value="ECO:0007669"/>
    <property type="project" value="TreeGrafter"/>
</dbReference>
<evidence type="ECO:0000313" key="9">
    <source>
        <dbReference type="EMBL" id="HDK38439.1"/>
    </source>
</evidence>
<dbReference type="InterPro" id="IPR003856">
    <property type="entry name" value="LPS_length_determ_N"/>
</dbReference>
<dbReference type="PANTHER" id="PTHR32309:SF13">
    <property type="entry name" value="FERRIC ENTEROBACTIN TRANSPORT PROTEIN FEPE"/>
    <property type="match status" value="1"/>
</dbReference>